<protein>
    <recommendedName>
        <fullName evidence="6">ABC transmembrane type-1 domain-containing protein</fullName>
    </recommendedName>
</protein>
<keyword evidence="2 5" id="KW-0812">Transmembrane</keyword>
<evidence type="ECO:0000256" key="3">
    <source>
        <dbReference type="ARBA" id="ARBA00022989"/>
    </source>
</evidence>
<evidence type="ECO:0000313" key="7">
    <source>
        <dbReference type="EMBL" id="HIU94540.1"/>
    </source>
</evidence>
<dbReference type="InterPro" id="IPR036640">
    <property type="entry name" value="ABC1_TM_sf"/>
</dbReference>
<accession>A0A9D1STA6</accession>
<comment type="caution">
    <text evidence="7">The sequence shown here is derived from an EMBL/GenBank/DDBJ whole genome shotgun (WGS) entry which is preliminary data.</text>
</comment>
<keyword evidence="3 5" id="KW-1133">Transmembrane helix</keyword>
<dbReference type="InterPro" id="IPR011527">
    <property type="entry name" value="ABC1_TM_dom"/>
</dbReference>
<dbReference type="EMBL" id="DVNZ01000164">
    <property type="protein sequence ID" value="HIU94540.1"/>
    <property type="molecule type" value="Genomic_DNA"/>
</dbReference>
<dbReference type="SUPFAM" id="SSF90123">
    <property type="entry name" value="ABC transporter transmembrane region"/>
    <property type="match status" value="1"/>
</dbReference>
<dbReference type="GO" id="GO:0005886">
    <property type="term" value="C:plasma membrane"/>
    <property type="evidence" value="ECO:0007669"/>
    <property type="project" value="UniProtKB-SubCell"/>
</dbReference>
<evidence type="ECO:0000256" key="5">
    <source>
        <dbReference type="SAM" id="Phobius"/>
    </source>
</evidence>
<feature type="domain" description="ABC transmembrane type-1" evidence="6">
    <location>
        <begin position="21"/>
        <end position="194"/>
    </location>
</feature>
<feature type="transmembrane region" description="Helical" evidence="5">
    <location>
        <begin position="168"/>
        <end position="186"/>
    </location>
</feature>
<evidence type="ECO:0000313" key="8">
    <source>
        <dbReference type="Proteomes" id="UP000824128"/>
    </source>
</evidence>
<organism evidence="7 8">
    <name type="scientific">Candidatus Aphodomorpha intestinavium</name>
    <dbReference type="NCBI Taxonomy" id="2840672"/>
    <lineage>
        <taxon>Bacteria</taxon>
        <taxon>Bacillati</taxon>
        <taxon>Bacillota</taxon>
        <taxon>Clostridia</taxon>
        <taxon>Eubacteriales</taxon>
        <taxon>Candidatus Aphodomorpha</taxon>
    </lineage>
</organism>
<reference evidence="7" key="2">
    <citation type="journal article" date="2021" name="PeerJ">
        <title>Extensive microbial diversity within the chicken gut microbiome revealed by metagenomics and culture.</title>
        <authorList>
            <person name="Gilroy R."/>
            <person name="Ravi A."/>
            <person name="Getino M."/>
            <person name="Pursley I."/>
            <person name="Horton D.L."/>
            <person name="Alikhan N.F."/>
            <person name="Baker D."/>
            <person name="Gharbi K."/>
            <person name="Hall N."/>
            <person name="Watson M."/>
            <person name="Adriaenssens E.M."/>
            <person name="Foster-Nyarko E."/>
            <person name="Jarju S."/>
            <person name="Secka A."/>
            <person name="Antonio M."/>
            <person name="Oren A."/>
            <person name="Chaudhuri R.R."/>
            <person name="La Ragione R."/>
            <person name="Hildebrand F."/>
            <person name="Pallen M.J."/>
        </authorList>
    </citation>
    <scope>NUCLEOTIDE SEQUENCE</scope>
    <source>
        <strain evidence="7">ChiGjej2B2-16831</strain>
    </source>
</reference>
<dbReference type="PROSITE" id="PS50929">
    <property type="entry name" value="ABC_TM1F"/>
    <property type="match status" value="1"/>
</dbReference>
<name>A0A9D1STA6_9FIRM</name>
<proteinExistence type="predicted"/>
<evidence type="ECO:0000259" key="6">
    <source>
        <dbReference type="PROSITE" id="PS50929"/>
    </source>
</evidence>
<dbReference type="GO" id="GO:0005524">
    <property type="term" value="F:ATP binding"/>
    <property type="evidence" value="ECO:0007669"/>
    <property type="project" value="InterPro"/>
</dbReference>
<evidence type="ECO:0000256" key="1">
    <source>
        <dbReference type="ARBA" id="ARBA00004651"/>
    </source>
</evidence>
<dbReference type="Proteomes" id="UP000824128">
    <property type="component" value="Unassembled WGS sequence"/>
</dbReference>
<evidence type="ECO:0000256" key="2">
    <source>
        <dbReference type="ARBA" id="ARBA00022692"/>
    </source>
</evidence>
<comment type="subcellular location">
    <subcellularLocation>
        <location evidence="1">Cell membrane</location>
        <topology evidence="1">Multi-pass membrane protein</topology>
    </subcellularLocation>
</comment>
<gene>
    <name evidence="7" type="ORF">IAD24_05200</name>
</gene>
<keyword evidence="4 5" id="KW-0472">Membrane</keyword>
<evidence type="ECO:0000256" key="4">
    <source>
        <dbReference type="ARBA" id="ARBA00023136"/>
    </source>
</evidence>
<dbReference type="GO" id="GO:0140359">
    <property type="term" value="F:ABC-type transporter activity"/>
    <property type="evidence" value="ECO:0007669"/>
    <property type="project" value="InterPro"/>
</dbReference>
<feature type="transmembrane region" description="Helical" evidence="5">
    <location>
        <begin position="48"/>
        <end position="68"/>
    </location>
</feature>
<reference evidence="7" key="1">
    <citation type="submission" date="2020-10" db="EMBL/GenBank/DDBJ databases">
        <authorList>
            <person name="Gilroy R."/>
        </authorList>
    </citation>
    <scope>NUCLEOTIDE SEQUENCE</scope>
    <source>
        <strain evidence="7">ChiGjej2B2-16831</strain>
    </source>
</reference>
<dbReference type="Gene3D" id="1.20.1560.10">
    <property type="entry name" value="ABC transporter type 1, transmembrane domain"/>
    <property type="match status" value="1"/>
</dbReference>
<sequence>MKLREKAHTACEGNSQATEHVWETLTRLFTNTGGLAIYLGILSRINGLLLLVVIATCAAGFYVSQYAANWRYARRDEEETYFQKASYLRSKSESAELAKDIRIFGLQNWLSELYDRIQNLYLAFSLRCERVEVLADFTEVALTAARNGIAYVVLINMALHEGLSVPEFLLYFTAVTTFTNWVMGILREMSALRTAWIRRA</sequence>
<dbReference type="AlphaFoldDB" id="A0A9D1STA6"/>